<dbReference type="CDD" id="cd00637">
    <property type="entry name" value="7tm_classA_rhodopsin-like"/>
    <property type="match status" value="1"/>
</dbReference>
<dbReference type="FunFam" id="1.20.1070.10:FF:001146">
    <property type="entry name" value="Rhodopsin, GQ-coupled"/>
    <property type="match status" value="1"/>
</dbReference>
<evidence type="ECO:0000259" key="6">
    <source>
        <dbReference type="PROSITE" id="PS50262"/>
    </source>
</evidence>
<feature type="transmembrane region" description="Helical" evidence="5">
    <location>
        <begin position="292"/>
        <end position="314"/>
    </location>
</feature>
<reference evidence="7 8" key="1">
    <citation type="journal article" date="2008" name="Nature">
        <title>The Trichoplax genome and the nature of placozoans.</title>
        <authorList>
            <person name="Srivastava M."/>
            <person name="Begovic E."/>
            <person name="Chapman J."/>
            <person name="Putnam N.H."/>
            <person name="Hellsten U."/>
            <person name="Kawashima T."/>
            <person name="Kuo A."/>
            <person name="Mitros T."/>
            <person name="Salamov A."/>
            <person name="Carpenter M.L."/>
            <person name="Signorovitch A.Y."/>
            <person name="Moreno M.A."/>
            <person name="Kamm K."/>
            <person name="Grimwood J."/>
            <person name="Schmutz J."/>
            <person name="Shapiro H."/>
            <person name="Grigoriev I.V."/>
            <person name="Buss L.W."/>
            <person name="Schierwater B."/>
            <person name="Dellaporta S.L."/>
            <person name="Rokhsar D.S."/>
        </authorList>
    </citation>
    <scope>NUCLEOTIDE SEQUENCE [LARGE SCALE GENOMIC DNA]</scope>
    <source>
        <strain evidence="7 8">Grell-BS-1999</strain>
    </source>
</reference>
<dbReference type="STRING" id="10228.B3RV28"/>
<evidence type="ECO:0000256" key="4">
    <source>
        <dbReference type="ARBA" id="ARBA00023136"/>
    </source>
</evidence>
<feature type="transmembrane region" description="Helical" evidence="5">
    <location>
        <begin position="105"/>
        <end position="135"/>
    </location>
</feature>
<accession>B3RV28</accession>
<feature type="transmembrane region" description="Helical" evidence="5">
    <location>
        <begin position="35"/>
        <end position="57"/>
    </location>
</feature>
<dbReference type="GO" id="GO:0004930">
    <property type="term" value="F:G protein-coupled receptor activity"/>
    <property type="evidence" value="ECO:0007669"/>
    <property type="project" value="InterPro"/>
</dbReference>
<dbReference type="Pfam" id="PF00001">
    <property type="entry name" value="7tm_1"/>
    <property type="match status" value="1"/>
</dbReference>
<evidence type="ECO:0000313" key="8">
    <source>
        <dbReference type="Proteomes" id="UP000009022"/>
    </source>
</evidence>
<keyword evidence="2 5" id="KW-0812">Transmembrane</keyword>
<dbReference type="PhylomeDB" id="B3RV28"/>
<dbReference type="SUPFAM" id="SSF81321">
    <property type="entry name" value="Family A G protein-coupled receptor-like"/>
    <property type="match status" value="1"/>
</dbReference>
<dbReference type="Proteomes" id="UP000009022">
    <property type="component" value="Unassembled WGS sequence"/>
</dbReference>
<evidence type="ECO:0000256" key="3">
    <source>
        <dbReference type="ARBA" id="ARBA00022989"/>
    </source>
</evidence>
<keyword evidence="8" id="KW-1185">Reference proteome</keyword>
<organism evidence="7 8">
    <name type="scientific">Trichoplax adhaerens</name>
    <name type="common">Trichoplax reptans</name>
    <dbReference type="NCBI Taxonomy" id="10228"/>
    <lineage>
        <taxon>Eukaryota</taxon>
        <taxon>Metazoa</taxon>
        <taxon>Placozoa</taxon>
        <taxon>Uniplacotomia</taxon>
        <taxon>Trichoplacea</taxon>
        <taxon>Trichoplacidae</taxon>
        <taxon>Trichoplax</taxon>
    </lineage>
</organism>
<dbReference type="InParanoid" id="B3RV28"/>
<feature type="transmembrane region" description="Helical" evidence="5">
    <location>
        <begin position="156"/>
        <end position="176"/>
    </location>
</feature>
<dbReference type="KEGG" id="tad:TRIADDRAFT_55504"/>
<gene>
    <name evidence="7" type="ORF">TRIADDRAFT_55504</name>
</gene>
<dbReference type="GO" id="GO:0016020">
    <property type="term" value="C:membrane"/>
    <property type="evidence" value="ECO:0007669"/>
    <property type="project" value="UniProtKB-SubCell"/>
</dbReference>
<comment type="subcellular location">
    <subcellularLocation>
        <location evidence="1">Membrane</location>
    </subcellularLocation>
</comment>
<dbReference type="GeneID" id="6752674"/>
<dbReference type="HOGENOM" id="CLU_009579_6_0_1"/>
<dbReference type="OrthoDB" id="5953793at2759"/>
<dbReference type="FunCoup" id="B3RV28">
    <property type="interactions" value="99"/>
</dbReference>
<evidence type="ECO:0000313" key="7">
    <source>
        <dbReference type="EMBL" id="EDV25923.1"/>
    </source>
</evidence>
<dbReference type="eggNOG" id="KOG3656">
    <property type="taxonomic scope" value="Eukaryota"/>
</dbReference>
<dbReference type="AlphaFoldDB" id="B3RV28"/>
<sequence>MCNLIASINESLNDNRTSTPATHENSTQTTNVIPVLYVFFAILAIIDNFMICLLFLSHRSLLNQASNRFILLLATVDVLTVIIVIISPVGQVFGDNYPYPRDRSIGPIFCAVIGSEYFIWAFGFTSVYTIAILSIERLYMVVQPRYYKKLFTSSNVNMMIAGLIVLGLIIAMANPFQSRYEPYVKKPCKWVPLTKNEQINTILYTVIFVMQFLLPSTIISTCYTIIACKIRKISIMDVSMTHSIKSVNNRRVKRQVTLMIFAASIILIICWLPNQIYFLLVQLKVVETLTSIHLLTKILVIANSSLNPFVYVIFNKNYRKLMMQTFCKICRRRFWGLRRKKVHMQNVSILKQISKNLGLNMVMRNLSYGNYSFYTEWMYIATQSISVIRLKGLPYISTKLSSCMRQC</sequence>
<feature type="transmembrane region" description="Helical" evidence="5">
    <location>
        <begin position="69"/>
        <end position="93"/>
    </location>
</feature>
<name>B3RV28_TRIAD</name>
<dbReference type="GO" id="GO:0007186">
    <property type="term" value="P:G protein-coupled receptor signaling pathway"/>
    <property type="evidence" value="ECO:0000318"/>
    <property type="project" value="GO_Central"/>
</dbReference>
<evidence type="ECO:0000256" key="1">
    <source>
        <dbReference type="ARBA" id="ARBA00004370"/>
    </source>
</evidence>
<dbReference type="EMBL" id="DS985244">
    <property type="protein sequence ID" value="EDV25923.1"/>
    <property type="molecule type" value="Genomic_DNA"/>
</dbReference>
<dbReference type="RefSeq" id="XP_002111956.1">
    <property type="nucleotide sequence ID" value="XM_002111920.1"/>
</dbReference>
<proteinExistence type="predicted"/>
<dbReference type="CTD" id="6752674"/>
<dbReference type="InterPro" id="IPR017452">
    <property type="entry name" value="GPCR_Rhodpsn_7TM"/>
</dbReference>
<feature type="transmembrane region" description="Helical" evidence="5">
    <location>
        <begin position="202"/>
        <end position="226"/>
    </location>
</feature>
<dbReference type="PANTHER" id="PTHR45698:SF1">
    <property type="entry name" value="TRACE AMINE-ASSOCIATED RECEPTOR 13C-LIKE"/>
    <property type="match status" value="1"/>
</dbReference>
<evidence type="ECO:0000256" key="2">
    <source>
        <dbReference type="ARBA" id="ARBA00022692"/>
    </source>
</evidence>
<feature type="domain" description="G-protein coupled receptors family 1 profile" evidence="6">
    <location>
        <begin position="47"/>
        <end position="311"/>
    </location>
</feature>
<dbReference type="PRINTS" id="PR00237">
    <property type="entry name" value="GPCRRHODOPSN"/>
</dbReference>
<protein>
    <recommendedName>
        <fullName evidence="6">G-protein coupled receptors family 1 profile domain-containing protein</fullName>
    </recommendedName>
</protein>
<dbReference type="OMA" id="YTIIACK"/>
<dbReference type="PROSITE" id="PS50262">
    <property type="entry name" value="G_PROTEIN_RECEP_F1_2"/>
    <property type="match status" value="1"/>
</dbReference>
<dbReference type="PANTHER" id="PTHR45698">
    <property type="entry name" value="TRACE AMINE-ASSOCIATED RECEPTOR 19N-RELATED"/>
    <property type="match status" value="1"/>
</dbReference>
<dbReference type="InterPro" id="IPR000276">
    <property type="entry name" value="GPCR_Rhodpsn"/>
</dbReference>
<feature type="transmembrane region" description="Helical" evidence="5">
    <location>
        <begin position="258"/>
        <end position="280"/>
    </location>
</feature>
<dbReference type="Gene3D" id="1.20.1070.10">
    <property type="entry name" value="Rhodopsin 7-helix transmembrane proteins"/>
    <property type="match status" value="1"/>
</dbReference>
<keyword evidence="3 5" id="KW-1133">Transmembrane helix</keyword>
<evidence type="ECO:0000256" key="5">
    <source>
        <dbReference type="SAM" id="Phobius"/>
    </source>
</evidence>
<keyword evidence="4 5" id="KW-0472">Membrane</keyword>